<dbReference type="Proteomes" id="UP001562425">
    <property type="component" value="Unassembled WGS sequence"/>
</dbReference>
<feature type="compositionally biased region" description="Basic and acidic residues" evidence="1">
    <location>
        <begin position="101"/>
        <end position="113"/>
    </location>
</feature>
<keyword evidence="4" id="KW-1185">Reference proteome</keyword>
<evidence type="ECO:0000256" key="1">
    <source>
        <dbReference type="SAM" id="MobiDB-lite"/>
    </source>
</evidence>
<feature type="chain" id="PRO_5044860561" evidence="2">
    <location>
        <begin position="18"/>
        <end position="252"/>
    </location>
</feature>
<evidence type="ECO:0000313" key="3">
    <source>
        <dbReference type="EMBL" id="KAL1403476.1"/>
    </source>
</evidence>
<proteinExistence type="predicted"/>
<comment type="caution">
    <text evidence="3">The sequence shown here is derived from an EMBL/GenBank/DDBJ whole genome shotgun (WGS) entry which is preliminary data.</text>
</comment>
<feature type="region of interest" description="Disordered" evidence="1">
    <location>
        <begin position="91"/>
        <end position="115"/>
    </location>
</feature>
<protein>
    <submittedName>
        <fullName evidence="3">Uncharacterized protein</fullName>
    </submittedName>
</protein>
<dbReference type="AlphaFoldDB" id="A0ABD1DUQ4"/>
<reference evidence="3 4" key="1">
    <citation type="submission" date="2024-05" db="EMBL/GenBank/DDBJ databases">
        <title>Culex pipiens pipiens assembly and annotation.</title>
        <authorList>
            <person name="Alout H."/>
            <person name="Durand T."/>
        </authorList>
    </citation>
    <scope>NUCLEOTIDE SEQUENCE [LARGE SCALE GENOMIC DNA]</scope>
    <source>
        <strain evidence="3">HA-2024</strain>
        <tissue evidence="3">Whole body</tissue>
    </source>
</reference>
<gene>
    <name evidence="3" type="ORF">pipiens_019347</name>
</gene>
<feature type="signal peptide" evidence="2">
    <location>
        <begin position="1"/>
        <end position="17"/>
    </location>
</feature>
<dbReference type="EMBL" id="JBEHCU010001529">
    <property type="protein sequence ID" value="KAL1403476.1"/>
    <property type="molecule type" value="Genomic_DNA"/>
</dbReference>
<sequence>MTVFICILPGLFTAVEHSSILPVEVAFKPAKRTAWSRAGFAVGQSKQNITKIGLEWVLLGIGADSTRVNKVVNELKVKSVEELIASCREMPSGGAAPTAAAEEKEEKKKEVSEPRSMTTWASVSLGALAFLPPKTAERHCVVQSFWNSIPVVGRPGFLPAAEHHLRQSKSTSIELMEEAAGTRSHREDITQTVLVTDGGNSPEDALFGTGLFDTVIPTGQLGVSVETIHLYGSNGFAKLGVDSGLEFCTGNP</sequence>
<evidence type="ECO:0000313" key="4">
    <source>
        <dbReference type="Proteomes" id="UP001562425"/>
    </source>
</evidence>
<evidence type="ECO:0000256" key="2">
    <source>
        <dbReference type="SAM" id="SignalP"/>
    </source>
</evidence>
<accession>A0ABD1DUQ4</accession>
<dbReference type="Pfam" id="PF00428">
    <property type="entry name" value="Ribosomal_60s"/>
    <property type="match status" value="1"/>
</dbReference>
<name>A0ABD1DUQ4_CULPP</name>
<keyword evidence="2" id="KW-0732">Signal</keyword>
<organism evidence="3 4">
    <name type="scientific">Culex pipiens pipiens</name>
    <name type="common">Northern house mosquito</name>
    <dbReference type="NCBI Taxonomy" id="38569"/>
    <lineage>
        <taxon>Eukaryota</taxon>
        <taxon>Metazoa</taxon>
        <taxon>Ecdysozoa</taxon>
        <taxon>Arthropoda</taxon>
        <taxon>Hexapoda</taxon>
        <taxon>Insecta</taxon>
        <taxon>Pterygota</taxon>
        <taxon>Neoptera</taxon>
        <taxon>Endopterygota</taxon>
        <taxon>Diptera</taxon>
        <taxon>Nematocera</taxon>
        <taxon>Culicoidea</taxon>
        <taxon>Culicidae</taxon>
        <taxon>Culicinae</taxon>
        <taxon>Culicini</taxon>
        <taxon>Culex</taxon>
        <taxon>Culex</taxon>
    </lineage>
</organism>